<dbReference type="AlphaFoldDB" id="A0A967EHW2"/>
<reference evidence="1" key="1">
    <citation type="submission" date="2020-03" db="EMBL/GenBank/DDBJ databases">
        <title>Draft sequencing of Calidifontibacter sp. DB0510.</title>
        <authorList>
            <person name="Kim D.-U."/>
        </authorList>
    </citation>
    <scope>NUCLEOTIDE SEQUENCE</scope>
    <source>
        <strain evidence="1">DB0510</strain>
    </source>
</reference>
<dbReference type="Gene3D" id="1.25.40.10">
    <property type="entry name" value="Tetratricopeptide repeat domain"/>
    <property type="match status" value="1"/>
</dbReference>
<name>A0A967EHW2_9MICO</name>
<gene>
    <name evidence="1" type="ORF">G9U51_15835</name>
</gene>
<comment type="caution">
    <text evidence="1">The sequence shown here is derived from an EMBL/GenBank/DDBJ whole genome shotgun (WGS) entry which is preliminary data.</text>
</comment>
<organism evidence="1 2">
    <name type="scientific">Metallococcus carri</name>
    <dbReference type="NCBI Taxonomy" id="1656884"/>
    <lineage>
        <taxon>Bacteria</taxon>
        <taxon>Bacillati</taxon>
        <taxon>Actinomycetota</taxon>
        <taxon>Actinomycetes</taxon>
        <taxon>Micrococcales</taxon>
        <taxon>Dermacoccaceae</taxon>
        <taxon>Metallococcus</taxon>
    </lineage>
</organism>
<dbReference type="InterPro" id="IPR011990">
    <property type="entry name" value="TPR-like_helical_dom_sf"/>
</dbReference>
<keyword evidence="2" id="KW-1185">Reference proteome</keyword>
<proteinExistence type="predicted"/>
<evidence type="ECO:0000313" key="2">
    <source>
        <dbReference type="Proteomes" id="UP000744769"/>
    </source>
</evidence>
<dbReference type="EMBL" id="JAAOIV010000013">
    <property type="protein sequence ID" value="NHN57243.1"/>
    <property type="molecule type" value="Genomic_DNA"/>
</dbReference>
<dbReference type="Pfam" id="PF14559">
    <property type="entry name" value="TPR_19"/>
    <property type="match status" value="1"/>
</dbReference>
<evidence type="ECO:0000313" key="1">
    <source>
        <dbReference type="EMBL" id="NHN57243.1"/>
    </source>
</evidence>
<protein>
    <submittedName>
        <fullName evidence="1">Tetratricopeptide repeat protein</fullName>
    </submittedName>
</protein>
<dbReference type="RefSeq" id="WP_166198326.1">
    <property type="nucleotide sequence ID" value="NZ_JAAOIV010000013.1"/>
</dbReference>
<dbReference type="SUPFAM" id="SSF48452">
    <property type="entry name" value="TPR-like"/>
    <property type="match status" value="1"/>
</dbReference>
<accession>A0A967EHW2</accession>
<sequence>MGIYERFQRAGELFAAKDYRTAASMCENILADVAYEDSTTHGVDDVRLLLARSYFHSAQLQRAEETSRVLLQDNPTDAYAALLRARSLQRLGRRDEAERAMALATALGAPGTGEQSSDD</sequence>
<dbReference type="Proteomes" id="UP000744769">
    <property type="component" value="Unassembled WGS sequence"/>
</dbReference>